<accession>A0A553ZYW0</accession>
<evidence type="ECO:0000313" key="2">
    <source>
        <dbReference type="EMBL" id="TSB46633.1"/>
    </source>
</evidence>
<dbReference type="PANTHER" id="PTHR12110">
    <property type="entry name" value="HYDROXYPYRUVATE ISOMERASE"/>
    <property type="match status" value="1"/>
</dbReference>
<proteinExistence type="predicted"/>
<dbReference type="EMBL" id="VLXZ01000005">
    <property type="protein sequence ID" value="TSB46633.1"/>
    <property type="molecule type" value="Genomic_DNA"/>
</dbReference>
<comment type="caution">
    <text evidence="2">The sequence shown here is derived from an EMBL/GenBank/DDBJ whole genome shotgun (WGS) entry which is preliminary data.</text>
</comment>
<sequence>MIKTGMCSVTFRDQSVDTIIKWTSDVGLDGIEWGADVHAPPGELERVQSIVRQMKQAGLEVLSYGSYYKAGVTNQPHSFETILLTAKELGAPSIRIWAGEKGSDEATRQERQKVTADIHRVADLAENDGIAVHIEYHGGTLTDTSESAKQLLEAIAHQNVRLYWQPAVGLEVQDRVEDIKVVKPYLKHVHVFYWNIEERLPLAEGLHAWKQYLHQLHLEDSSEDQHFLLEFVKDNQRDQFQDDAKALLQLIADYRA</sequence>
<evidence type="ECO:0000313" key="3">
    <source>
        <dbReference type="Proteomes" id="UP000318521"/>
    </source>
</evidence>
<dbReference type="AlphaFoldDB" id="A0A553ZYW0"/>
<dbReference type="InterPro" id="IPR013022">
    <property type="entry name" value="Xyl_isomerase-like_TIM-brl"/>
</dbReference>
<keyword evidence="2" id="KW-0413">Isomerase</keyword>
<keyword evidence="3" id="KW-1185">Reference proteome</keyword>
<dbReference type="SUPFAM" id="SSF51658">
    <property type="entry name" value="Xylose isomerase-like"/>
    <property type="match status" value="1"/>
</dbReference>
<dbReference type="InterPro" id="IPR050312">
    <property type="entry name" value="IolE/XylAMocC-like"/>
</dbReference>
<evidence type="ECO:0000259" key="1">
    <source>
        <dbReference type="Pfam" id="PF01261"/>
    </source>
</evidence>
<dbReference type="Proteomes" id="UP000318521">
    <property type="component" value="Unassembled WGS sequence"/>
</dbReference>
<dbReference type="GO" id="GO:0016853">
    <property type="term" value="F:isomerase activity"/>
    <property type="evidence" value="ECO:0007669"/>
    <property type="project" value="UniProtKB-KW"/>
</dbReference>
<organism evidence="2 3">
    <name type="scientific">Alkalicoccobacillus porphyridii</name>
    <dbReference type="NCBI Taxonomy" id="2597270"/>
    <lineage>
        <taxon>Bacteria</taxon>
        <taxon>Bacillati</taxon>
        <taxon>Bacillota</taxon>
        <taxon>Bacilli</taxon>
        <taxon>Bacillales</taxon>
        <taxon>Bacillaceae</taxon>
        <taxon>Alkalicoccobacillus</taxon>
    </lineage>
</organism>
<dbReference type="InterPro" id="IPR036237">
    <property type="entry name" value="Xyl_isomerase-like_sf"/>
</dbReference>
<gene>
    <name evidence="2" type="ORF">FN960_09765</name>
</gene>
<dbReference type="PANTHER" id="PTHR12110:SF41">
    <property type="entry name" value="INOSOSE DEHYDRATASE"/>
    <property type="match status" value="1"/>
</dbReference>
<dbReference type="Pfam" id="PF01261">
    <property type="entry name" value="AP_endonuc_2"/>
    <property type="match status" value="1"/>
</dbReference>
<reference evidence="2 3" key="1">
    <citation type="submission" date="2019-07" db="EMBL/GenBank/DDBJ databases">
        <authorList>
            <person name="Park Y.J."/>
            <person name="Jeong S.E."/>
            <person name="Jung H.S."/>
        </authorList>
    </citation>
    <scope>NUCLEOTIDE SEQUENCE [LARGE SCALE GENOMIC DNA]</scope>
    <source>
        <strain evidence="3">P16(2019)</strain>
    </source>
</reference>
<dbReference type="RefSeq" id="WP_143848528.1">
    <property type="nucleotide sequence ID" value="NZ_VLXZ01000005.1"/>
</dbReference>
<feature type="domain" description="Xylose isomerase-like TIM barrel" evidence="1">
    <location>
        <begin position="21"/>
        <end position="247"/>
    </location>
</feature>
<name>A0A553ZYW0_9BACI</name>
<dbReference type="OrthoDB" id="9815124at2"/>
<protein>
    <submittedName>
        <fullName evidence="2">Sugar phosphate isomerase/epimerase</fullName>
    </submittedName>
</protein>
<dbReference type="Gene3D" id="3.20.20.150">
    <property type="entry name" value="Divalent-metal-dependent TIM barrel enzymes"/>
    <property type="match status" value="1"/>
</dbReference>